<organism evidence="3">
    <name type="scientific">Spongospora subterranea</name>
    <dbReference type="NCBI Taxonomy" id="70186"/>
    <lineage>
        <taxon>Eukaryota</taxon>
        <taxon>Sar</taxon>
        <taxon>Rhizaria</taxon>
        <taxon>Endomyxa</taxon>
        <taxon>Phytomyxea</taxon>
        <taxon>Plasmodiophorida</taxon>
        <taxon>Plasmodiophoridae</taxon>
        <taxon>Spongospora</taxon>
    </lineage>
</organism>
<reference evidence="3" key="1">
    <citation type="submission" date="2015-04" db="EMBL/GenBank/DDBJ databases">
        <title>The genome sequence of the plant pathogenic Rhizarian Plasmodiophora brassicae reveals insights in its biotrophic life cycle and the origin of chitin synthesis.</title>
        <authorList>
            <person name="Schwelm A."/>
            <person name="Fogelqvist J."/>
            <person name="Knaust A."/>
            <person name="Julke S."/>
            <person name="Lilja T."/>
            <person name="Dhandapani V."/>
            <person name="Bonilla-Rosso G."/>
            <person name="Karlsson M."/>
            <person name="Shevchenko A."/>
            <person name="Choi S.R."/>
            <person name="Kim H.G."/>
            <person name="Park J.Y."/>
            <person name="Lim Y.P."/>
            <person name="Ludwig-Muller J."/>
            <person name="Dixelius C."/>
        </authorList>
    </citation>
    <scope>NUCLEOTIDE SEQUENCE</scope>
    <source>
        <tissue evidence="3">Potato root galls</tissue>
    </source>
</reference>
<keyword evidence="2" id="KW-0472">Membrane</keyword>
<feature type="transmembrane region" description="Helical" evidence="2">
    <location>
        <begin position="267"/>
        <end position="289"/>
    </location>
</feature>
<feature type="transmembrane region" description="Helical" evidence="2">
    <location>
        <begin position="309"/>
        <end position="335"/>
    </location>
</feature>
<keyword evidence="2" id="KW-1133">Transmembrane helix</keyword>
<dbReference type="EMBL" id="HACM01000933">
    <property type="protein sequence ID" value="CRZ01375.1"/>
    <property type="molecule type" value="Transcribed_RNA"/>
</dbReference>
<feature type="transmembrane region" description="Helical" evidence="2">
    <location>
        <begin position="230"/>
        <end position="255"/>
    </location>
</feature>
<feature type="non-terminal residue" evidence="3">
    <location>
        <position position="1"/>
    </location>
</feature>
<feature type="transmembrane region" description="Helical" evidence="2">
    <location>
        <begin position="393"/>
        <end position="419"/>
    </location>
</feature>
<evidence type="ECO:0000313" key="3">
    <source>
        <dbReference type="EMBL" id="CRZ01375.1"/>
    </source>
</evidence>
<keyword evidence="2" id="KW-0812">Transmembrane</keyword>
<name>A0A0H5QH97_9EUKA</name>
<feature type="region of interest" description="Disordered" evidence="1">
    <location>
        <begin position="13"/>
        <end position="47"/>
    </location>
</feature>
<sequence>IAICLGAQRIMPTRPVDAKRKRRQQHRQQTSSTPPNMTPESAPADPVPTKYSIGGGHPEVLWIWTLLSHEERYDVLDVSPDEIALQLVPKGKEIPSEVLSQLSNLIDDATFMTSLRVMFVACVNSPDANCDIELPAEFPPLAFAVLRSFDRHLILTHDRYRSTALFIAFSVFVLLFTSSYGLVVKFLLGFTLSIAAVATGEQNIAIPDALFSALFCRNADRVDAFMANSILYSLCYWSPYSGFLKCVSVVPYALLMLQDIISVDDVAAFRFFYLALSFVLKLVVIYFSWFSWPWFTFTFALFLPKIFRLVVGFALLVSTVVIWVIDAIITLIPALNKLTSSLIDFAIFPFVAFYTLYFSSRIGLVFSLLLLPSLARTFATAMLSSVVPAVLDVFTPVAVIGFCRVTLAVSFVLTQEVAVRVFHIFRKLRS</sequence>
<feature type="compositionally biased region" description="Polar residues" evidence="1">
    <location>
        <begin position="30"/>
        <end position="39"/>
    </location>
</feature>
<feature type="transmembrane region" description="Helical" evidence="2">
    <location>
        <begin position="164"/>
        <end position="183"/>
    </location>
</feature>
<protein>
    <submittedName>
        <fullName evidence="3">Uncharacterized protein</fullName>
    </submittedName>
</protein>
<evidence type="ECO:0000256" key="1">
    <source>
        <dbReference type="SAM" id="MobiDB-lite"/>
    </source>
</evidence>
<accession>A0A0H5QH97</accession>
<evidence type="ECO:0000256" key="2">
    <source>
        <dbReference type="SAM" id="Phobius"/>
    </source>
</evidence>
<feature type="transmembrane region" description="Helical" evidence="2">
    <location>
        <begin position="347"/>
        <end position="373"/>
    </location>
</feature>
<dbReference type="AlphaFoldDB" id="A0A0H5QH97"/>
<proteinExistence type="predicted"/>